<protein>
    <submittedName>
        <fullName evidence="3">Wadjet anti-phage system protein JetD domain-containing protein</fullName>
    </submittedName>
</protein>
<accession>A0ABW8NP34</accession>
<dbReference type="InterPro" id="IPR024537">
    <property type="entry name" value="DUF3322"/>
</dbReference>
<evidence type="ECO:0000313" key="4">
    <source>
        <dbReference type="Proteomes" id="UP001620597"/>
    </source>
</evidence>
<reference evidence="3 4" key="1">
    <citation type="submission" date="2024-03" db="EMBL/GenBank/DDBJ databases">
        <title>High-quality draft genome sequence of Oceanobacter sp. wDCs-4.</title>
        <authorList>
            <person name="Dong C."/>
        </authorList>
    </citation>
    <scope>NUCLEOTIDE SEQUENCE [LARGE SCALE GENOMIC DNA]</scope>
    <source>
        <strain evidence="4">wDCs-4</strain>
    </source>
</reference>
<dbReference type="InterPro" id="IPR014544">
    <property type="entry name" value="UCP028408"/>
</dbReference>
<feature type="domain" description="DUF3322" evidence="2">
    <location>
        <begin position="5"/>
        <end position="189"/>
    </location>
</feature>
<dbReference type="EMBL" id="JBBKTX010000042">
    <property type="protein sequence ID" value="MFK4754753.1"/>
    <property type="molecule type" value="Genomic_DNA"/>
</dbReference>
<evidence type="ECO:0000259" key="1">
    <source>
        <dbReference type="Pfam" id="PF09983"/>
    </source>
</evidence>
<feature type="domain" description="Wadjet protein JetD C-terminal" evidence="1">
    <location>
        <begin position="210"/>
        <end position="375"/>
    </location>
</feature>
<dbReference type="InterPro" id="IPR024534">
    <property type="entry name" value="JetD_C"/>
</dbReference>
<name>A0ABW8NP34_9GAMM</name>
<dbReference type="PIRSF" id="PIRSF028408">
    <property type="entry name" value="UCP028408"/>
    <property type="match status" value="1"/>
</dbReference>
<comment type="caution">
    <text evidence="3">The sequence shown here is derived from an EMBL/GenBank/DDBJ whole genome shotgun (WGS) entry which is preliminary data.</text>
</comment>
<dbReference type="RefSeq" id="WP_416207538.1">
    <property type="nucleotide sequence ID" value="NZ_JBBKTX010000042.1"/>
</dbReference>
<evidence type="ECO:0000259" key="2">
    <source>
        <dbReference type="Pfam" id="PF11795"/>
    </source>
</evidence>
<evidence type="ECO:0000313" key="3">
    <source>
        <dbReference type="EMBL" id="MFK4754753.1"/>
    </source>
</evidence>
<sequence length="389" mass="43811">MMKLPADLAEKLSRQWQQTELRLERLLSEAAWPVELMIGKPSGEQFARHTAEVRQQVQAWQAVTIGEVIFTAVKYRAAADAVELPLCWRLHTPTEWVAATENEQVQQEFRILEQLVFSGRVRQVYHAALIRERSLWRNKPVEDVITTASLADSLSPGAAQGRPLRLMAGFGVDTKFMERNAKLLQRLLDERYNGTASEQGLHAFLDAAVESDHWLLVKPLASGLLPFQRLRLSTRELADTPLPCRRILVIENERCEHLLPELDAIAILGAGLDLGWLASPVFDGKQILYWGDMDSWGLTMLARARQLRPAIDSVLMDQATFEAFHVGAAVVEPAPAGEQIPNGLTTAEQQFYLYLLNSPKGRLEQEFVPASRVADALNNWIKHQLTNNR</sequence>
<proteinExistence type="predicted"/>
<gene>
    <name evidence="3" type="ORF">WG929_20330</name>
</gene>
<dbReference type="Pfam" id="PF09983">
    <property type="entry name" value="JetD_C"/>
    <property type="match status" value="1"/>
</dbReference>
<dbReference type="Proteomes" id="UP001620597">
    <property type="component" value="Unassembled WGS sequence"/>
</dbReference>
<organism evidence="3 4">
    <name type="scientific">Oceanobacter antarcticus</name>
    <dbReference type="NCBI Taxonomy" id="3133425"/>
    <lineage>
        <taxon>Bacteria</taxon>
        <taxon>Pseudomonadati</taxon>
        <taxon>Pseudomonadota</taxon>
        <taxon>Gammaproteobacteria</taxon>
        <taxon>Oceanospirillales</taxon>
        <taxon>Oceanospirillaceae</taxon>
        <taxon>Oceanobacter</taxon>
    </lineage>
</organism>
<dbReference type="Pfam" id="PF11795">
    <property type="entry name" value="DUF3322"/>
    <property type="match status" value="1"/>
</dbReference>
<keyword evidence="4" id="KW-1185">Reference proteome</keyword>